<keyword evidence="3" id="KW-1185">Reference proteome</keyword>
<reference evidence="2 3" key="1">
    <citation type="submission" date="2019-02" db="EMBL/GenBank/DDBJ databases">
        <title>Genomic Encyclopedia of Type Strains, Phase IV (KMG-IV): sequencing the most valuable type-strain genomes for metagenomic binning, comparative biology and taxonomic classification.</title>
        <authorList>
            <person name="Goeker M."/>
        </authorList>
    </citation>
    <scope>NUCLEOTIDE SEQUENCE [LARGE SCALE GENOMIC DNA]</scope>
    <source>
        <strain evidence="2 3">DSM 10617</strain>
    </source>
</reference>
<gene>
    <name evidence="2" type="ORF">EV685_3122</name>
</gene>
<feature type="region of interest" description="Disordered" evidence="1">
    <location>
        <begin position="41"/>
        <end position="72"/>
    </location>
</feature>
<feature type="compositionally biased region" description="Pro residues" evidence="1">
    <location>
        <begin position="46"/>
        <end position="72"/>
    </location>
</feature>
<accession>A0A4Q7LED5</accession>
<proteinExistence type="predicted"/>
<name>A0A4Q7LED5_9BURK</name>
<evidence type="ECO:0000256" key="1">
    <source>
        <dbReference type="SAM" id="MobiDB-lite"/>
    </source>
</evidence>
<dbReference type="EMBL" id="SGWV01000011">
    <property type="protein sequence ID" value="RZS51937.1"/>
    <property type="molecule type" value="Genomic_DNA"/>
</dbReference>
<evidence type="ECO:0000313" key="2">
    <source>
        <dbReference type="EMBL" id="RZS51937.1"/>
    </source>
</evidence>
<dbReference type="Proteomes" id="UP000293433">
    <property type="component" value="Unassembled WGS sequence"/>
</dbReference>
<protein>
    <submittedName>
        <fullName evidence="2">Uncharacterized protein</fullName>
    </submittedName>
</protein>
<evidence type="ECO:0000313" key="3">
    <source>
        <dbReference type="Proteomes" id="UP000293433"/>
    </source>
</evidence>
<comment type="caution">
    <text evidence="2">The sequence shown here is derived from an EMBL/GenBank/DDBJ whole genome shotgun (WGS) entry which is preliminary data.</text>
</comment>
<sequence>MRTWMAWTRWFKRKETVTTAAGRKRRVPDFADYGTAFGLDLSMTPETPPLRPTAAEAPPPKAIVPAVPAPAR</sequence>
<dbReference type="AlphaFoldDB" id="A0A4Q7LED5"/>
<organism evidence="2 3">
    <name type="scientific">Sphaerotilus mobilis</name>
    <dbReference type="NCBI Taxonomy" id="47994"/>
    <lineage>
        <taxon>Bacteria</taxon>
        <taxon>Pseudomonadati</taxon>
        <taxon>Pseudomonadota</taxon>
        <taxon>Betaproteobacteria</taxon>
        <taxon>Burkholderiales</taxon>
        <taxon>Sphaerotilaceae</taxon>
        <taxon>Sphaerotilus</taxon>
    </lineage>
</organism>